<dbReference type="Gene3D" id="3.40.50.2000">
    <property type="entry name" value="Glycogen Phosphorylase B"/>
    <property type="match status" value="1"/>
</dbReference>
<comment type="caution">
    <text evidence="1">The sequence shown here is derived from an EMBL/GenBank/DDBJ whole genome shotgun (WGS) entry which is preliminary data.</text>
</comment>
<organism evidence="1 2">
    <name type="scientific">Streptomyces noursei</name>
    <name type="common">Streptomyces albulus</name>
    <dbReference type="NCBI Taxonomy" id="1971"/>
    <lineage>
        <taxon>Bacteria</taxon>
        <taxon>Bacillati</taxon>
        <taxon>Actinomycetota</taxon>
        <taxon>Actinomycetes</taxon>
        <taxon>Kitasatosporales</taxon>
        <taxon>Streptomycetaceae</taxon>
        <taxon>Streptomyces</taxon>
    </lineage>
</organism>
<dbReference type="EMBL" id="BHXC01000006">
    <property type="protein sequence ID" value="GCB88548.1"/>
    <property type="molecule type" value="Genomic_DNA"/>
</dbReference>
<protein>
    <submittedName>
        <fullName evidence="1">Uncharacterized protein</fullName>
    </submittedName>
</protein>
<evidence type="ECO:0000313" key="2">
    <source>
        <dbReference type="Proteomes" id="UP000288351"/>
    </source>
</evidence>
<accession>A0A059VZ92</accession>
<proteinExistence type="predicted"/>
<evidence type="ECO:0000313" key="1">
    <source>
        <dbReference type="EMBL" id="GCB88548.1"/>
    </source>
</evidence>
<dbReference type="RefSeq" id="WP_016572276.1">
    <property type="nucleotide sequence ID" value="NZ_BHXC01000006.1"/>
</dbReference>
<sequence>MTLRSPLVGGRARVAVVATPFGFGPSSKAYSIGQVLARDHHLDVAYYGTDSALDFFTAQPDAPARPLDDPPPGQDPPALRSADAVVNVLAPELIGTDRLAARTYYVDSLGFMWTAADVPPDSPLHRVRAYLAQDLFGSVAHLARLGLRDVIPVSGIVARPPAATQTVPAPAGPPGGTAARAPGRPRVLVQLGGLGNPAGHTSGRVYLALVERLLAAVRDDSAVEMTAAMNHANGAFTLRAGVPVRQLSAADFHTALGRCDVVLSSPGMTTLVEVSRAGRPYVPLPPQNWSQVLICRHLSARSAHDLWPFLTAPYDGIAEGAPEAAKAVAVQEVNRRLGRDDGYAARYARLARHAVGNPETPDLGAPFDGAHEVAAVVAADLAARRSAVEPTTEATAS</sequence>
<name>A0A059VZ92_STRNR</name>
<dbReference type="SUPFAM" id="SSF53756">
    <property type="entry name" value="UDP-Glycosyltransferase/glycogen phosphorylase"/>
    <property type="match status" value="1"/>
</dbReference>
<reference evidence="1 2" key="1">
    <citation type="journal article" date="2019" name="Microbiol. Resour. Announc.">
        <title>Draft Genome Sequence of the Most Traditional epsilon-Poly-l-Lysine Producer, Streptomyces albulus NBRC14147.</title>
        <authorList>
            <person name="Yamanaka K."/>
            <person name="Hamano Y."/>
        </authorList>
    </citation>
    <scope>NUCLEOTIDE SEQUENCE [LARGE SCALE GENOMIC DNA]</scope>
    <source>
        <strain evidence="1 2">NBRC 14147</strain>
    </source>
</reference>
<dbReference type="eggNOG" id="ENOG502ZMFV">
    <property type="taxonomic scope" value="Bacteria"/>
</dbReference>
<gene>
    <name evidence="1" type="ORF">SALB_01219</name>
</gene>
<dbReference type="STRING" id="68570.DC74_414"/>
<dbReference type="Proteomes" id="UP000288351">
    <property type="component" value="Unassembled WGS sequence"/>
</dbReference>
<dbReference type="AlphaFoldDB" id="A0A059VZ92"/>